<sequence length="745" mass="85553">MLLLSASLQPASALSRLNGSVELAYGGYKADEDGQQVADTSYFAQKYSLLYSLDGQIYGGRGGGYKLALGAEWIGLDRDDNGESESLQAPKALFQGEFLFAPGGLPIRFQAYSRDLSEAQFLEDTTFDWQGDVFPYQNRSVLNPRVYDDIQDGSRIESGATLFLGIRNGHYLGKYRDILSMFPRLLIDYRQVDVRNLESLNPQKYSERDLAFVSLNKKDNWFHYRLHDYTDYLDPQNDFREKVFMLGTVDHMLTRQWINITNWIKVSADISYTTLDSSGAVPSEERYDLNLFSVGRRTNWEFSNFTTFERLLRADRLSRQLEIPIFASGQLNRNTAWRVRLLGEKRDELDFATGGNQIGHVDSSLVDTKIEGFRNSRYRADFRSELEYNNDTLAQGDAQRLTFDFYSNQAYRPRYDLFGSVSVARFAGRNSVNTKDSNYYETALIGKVETDLTSRIRVGGQEQLVWGQGDLGRGFTRYVVPLGEVGSYSSSGLQTGITWRNTLALFAEMTSSNRLDNRIEVIYDHLKASSSSDDQLNIRHTLNYDRRSFALRMASEYTFNSTPAADSNSNLVVLGSDVGGATRTEFNHHLTASYTPSRDWELRGRLDYRWSDIINGTNYTTVDARQSLQRNIYRQTGLIRRIASIEQELLYEEETSSRYDVRVTTLGVAVNLYPTRHLYLGSRVRYRYFQQDDQGEYAVYLMAGLDYQKFKINLDYAYGDREKKDGAVLPERVEHRWRVEVKKTF</sequence>
<proteinExistence type="predicted"/>
<evidence type="ECO:0000313" key="2">
    <source>
        <dbReference type="Proteomes" id="UP000236340"/>
    </source>
</evidence>
<dbReference type="EMBL" id="PPFX01000053">
    <property type="protein sequence ID" value="PNU18726.1"/>
    <property type="molecule type" value="Genomic_DNA"/>
</dbReference>
<accession>A0A2K2H5X3</accession>
<reference evidence="1 2" key="1">
    <citation type="journal article" date="2018" name="Genome Announc.">
        <title>Genome Sequence of Geothermobacter sp. HR-1 Iron Reducer from the Loihi Seamount.</title>
        <authorList>
            <person name="Smith H."/>
            <person name="Abuyen K."/>
            <person name="Tremblay J."/>
            <person name="Savalia P."/>
            <person name="Perez-Rodriguez I."/>
            <person name="Emerson D."/>
            <person name="Tully B."/>
            <person name="Amend J."/>
        </authorList>
    </citation>
    <scope>NUCLEOTIDE SEQUENCE [LARGE SCALE GENOMIC DNA]</scope>
    <source>
        <strain evidence="1 2">HR-1</strain>
    </source>
</reference>
<organism evidence="1 2">
    <name type="scientific">Geothermobacter hydrogeniphilus</name>
    <dbReference type="NCBI Taxonomy" id="1969733"/>
    <lineage>
        <taxon>Bacteria</taxon>
        <taxon>Pseudomonadati</taxon>
        <taxon>Thermodesulfobacteriota</taxon>
        <taxon>Desulfuromonadia</taxon>
        <taxon>Desulfuromonadales</taxon>
        <taxon>Geothermobacteraceae</taxon>
        <taxon>Geothermobacter</taxon>
    </lineage>
</organism>
<protein>
    <submittedName>
        <fullName evidence="1">Uncharacterized protein</fullName>
    </submittedName>
</protein>
<dbReference type="Proteomes" id="UP000236340">
    <property type="component" value="Unassembled WGS sequence"/>
</dbReference>
<gene>
    <name evidence="1" type="ORF">C2E25_16070</name>
</gene>
<dbReference type="AlphaFoldDB" id="A0A2K2H5X3"/>
<evidence type="ECO:0000313" key="1">
    <source>
        <dbReference type="EMBL" id="PNU18726.1"/>
    </source>
</evidence>
<comment type="caution">
    <text evidence="1">The sequence shown here is derived from an EMBL/GenBank/DDBJ whole genome shotgun (WGS) entry which is preliminary data.</text>
</comment>
<name>A0A2K2H5X3_9BACT</name>